<dbReference type="Proteomes" id="UP001595724">
    <property type="component" value="Unassembled WGS sequence"/>
</dbReference>
<comment type="catalytic activity">
    <reaction evidence="11">
        <text>a hydroperoxide + [thioredoxin]-dithiol = an alcohol + [thioredoxin]-disulfide + H2O</text>
        <dbReference type="Rhea" id="RHEA:62620"/>
        <dbReference type="Rhea" id="RHEA-COMP:10698"/>
        <dbReference type="Rhea" id="RHEA-COMP:10700"/>
        <dbReference type="ChEBI" id="CHEBI:15377"/>
        <dbReference type="ChEBI" id="CHEBI:29950"/>
        <dbReference type="ChEBI" id="CHEBI:30879"/>
        <dbReference type="ChEBI" id="CHEBI:35924"/>
        <dbReference type="ChEBI" id="CHEBI:50058"/>
        <dbReference type="EC" id="1.11.1.24"/>
    </reaction>
</comment>
<sequence length="167" mass="18149">MPDAYALNPGDKVPAKLPLALSNGETAKLGDYASGDGSGQWLVLYFYPKDSAPGCTTEGLDFNALLPAFRKLGATVLGVSRDSLKSHQNFCAKQGFDFALVSDPDETLCRAFDVIHEKNMYGRKVVGIERSTFLIDPQGRIHAAWRKVRVPGHAQAVLDALKEARAQ</sequence>
<dbReference type="RefSeq" id="WP_386711879.1">
    <property type="nucleotide sequence ID" value="NZ_JBHRYF010000009.1"/>
</dbReference>
<dbReference type="InterPro" id="IPR050924">
    <property type="entry name" value="Peroxiredoxin_BCP/PrxQ"/>
</dbReference>
<evidence type="ECO:0000313" key="13">
    <source>
        <dbReference type="EMBL" id="MFC3661106.1"/>
    </source>
</evidence>
<organism evidence="13 14">
    <name type="scientific">Luteimonas notoginsengisoli</name>
    <dbReference type="NCBI Taxonomy" id="1578200"/>
    <lineage>
        <taxon>Bacteria</taxon>
        <taxon>Pseudomonadati</taxon>
        <taxon>Pseudomonadota</taxon>
        <taxon>Gammaproteobacteria</taxon>
        <taxon>Lysobacterales</taxon>
        <taxon>Lysobacteraceae</taxon>
        <taxon>Luteimonas</taxon>
    </lineage>
</organism>
<evidence type="ECO:0000313" key="14">
    <source>
        <dbReference type="Proteomes" id="UP001595724"/>
    </source>
</evidence>
<keyword evidence="4" id="KW-0049">Antioxidant</keyword>
<dbReference type="InterPro" id="IPR036249">
    <property type="entry name" value="Thioredoxin-like_sf"/>
</dbReference>
<dbReference type="SUPFAM" id="SSF52833">
    <property type="entry name" value="Thioredoxin-like"/>
    <property type="match status" value="1"/>
</dbReference>
<dbReference type="GO" id="GO:0140824">
    <property type="term" value="F:thioredoxin-dependent peroxiredoxin activity"/>
    <property type="evidence" value="ECO:0007669"/>
    <property type="project" value="UniProtKB-EC"/>
</dbReference>
<dbReference type="Gene3D" id="3.40.30.10">
    <property type="entry name" value="Glutaredoxin"/>
    <property type="match status" value="1"/>
</dbReference>
<dbReference type="EMBL" id="JBHRYF010000009">
    <property type="protein sequence ID" value="MFC3661106.1"/>
    <property type="molecule type" value="Genomic_DNA"/>
</dbReference>
<keyword evidence="6" id="KW-1015">Disulfide bond</keyword>
<evidence type="ECO:0000256" key="8">
    <source>
        <dbReference type="ARBA" id="ARBA00032824"/>
    </source>
</evidence>
<dbReference type="InterPro" id="IPR013766">
    <property type="entry name" value="Thioredoxin_domain"/>
</dbReference>
<keyword evidence="5 13" id="KW-0560">Oxidoreductase</keyword>
<evidence type="ECO:0000256" key="5">
    <source>
        <dbReference type="ARBA" id="ARBA00023002"/>
    </source>
</evidence>
<evidence type="ECO:0000256" key="10">
    <source>
        <dbReference type="ARBA" id="ARBA00042639"/>
    </source>
</evidence>
<keyword evidence="14" id="KW-1185">Reference proteome</keyword>
<evidence type="ECO:0000256" key="2">
    <source>
        <dbReference type="ARBA" id="ARBA00013017"/>
    </source>
</evidence>
<protein>
    <recommendedName>
        <fullName evidence="2">thioredoxin-dependent peroxiredoxin</fullName>
        <ecNumber evidence="2">1.11.1.24</ecNumber>
    </recommendedName>
    <alternativeName>
        <fullName evidence="8">Thioredoxin peroxidase</fullName>
    </alternativeName>
    <alternativeName>
        <fullName evidence="10">Thioredoxin-dependent peroxiredoxin Bcp</fullName>
    </alternativeName>
</protein>
<accession>A0ABV7UW26</accession>
<evidence type="ECO:0000256" key="9">
    <source>
        <dbReference type="ARBA" id="ARBA00038489"/>
    </source>
</evidence>
<dbReference type="Pfam" id="PF00578">
    <property type="entry name" value="AhpC-TSA"/>
    <property type="match status" value="1"/>
</dbReference>
<gene>
    <name evidence="13" type="ORF">ACFOM9_13640</name>
</gene>
<keyword evidence="3 13" id="KW-0575">Peroxidase</keyword>
<evidence type="ECO:0000256" key="1">
    <source>
        <dbReference type="ARBA" id="ARBA00003330"/>
    </source>
</evidence>
<name>A0ABV7UW26_9GAMM</name>
<reference evidence="14" key="1">
    <citation type="journal article" date="2019" name="Int. J. Syst. Evol. Microbiol.">
        <title>The Global Catalogue of Microorganisms (GCM) 10K type strain sequencing project: providing services to taxonomists for standard genome sequencing and annotation.</title>
        <authorList>
            <consortium name="The Broad Institute Genomics Platform"/>
            <consortium name="The Broad Institute Genome Sequencing Center for Infectious Disease"/>
            <person name="Wu L."/>
            <person name="Ma J."/>
        </authorList>
    </citation>
    <scope>NUCLEOTIDE SEQUENCE [LARGE SCALE GENOMIC DNA]</scope>
    <source>
        <strain evidence="14">KCTC 42211</strain>
    </source>
</reference>
<keyword evidence="7" id="KW-0676">Redox-active center</keyword>
<comment type="caution">
    <text evidence="13">The sequence shown here is derived from an EMBL/GenBank/DDBJ whole genome shotgun (WGS) entry which is preliminary data.</text>
</comment>
<dbReference type="InterPro" id="IPR000866">
    <property type="entry name" value="AhpC/TSA"/>
</dbReference>
<evidence type="ECO:0000256" key="4">
    <source>
        <dbReference type="ARBA" id="ARBA00022862"/>
    </source>
</evidence>
<comment type="similarity">
    <text evidence="9">Belongs to the peroxiredoxin family. BCP/PrxQ subfamily.</text>
</comment>
<evidence type="ECO:0000256" key="3">
    <source>
        <dbReference type="ARBA" id="ARBA00022559"/>
    </source>
</evidence>
<evidence type="ECO:0000256" key="6">
    <source>
        <dbReference type="ARBA" id="ARBA00023157"/>
    </source>
</evidence>
<evidence type="ECO:0000256" key="7">
    <source>
        <dbReference type="ARBA" id="ARBA00023284"/>
    </source>
</evidence>
<evidence type="ECO:0000256" key="11">
    <source>
        <dbReference type="ARBA" id="ARBA00049091"/>
    </source>
</evidence>
<dbReference type="PROSITE" id="PS51352">
    <property type="entry name" value="THIOREDOXIN_2"/>
    <property type="match status" value="1"/>
</dbReference>
<evidence type="ECO:0000259" key="12">
    <source>
        <dbReference type="PROSITE" id="PS51352"/>
    </source>
</evidence>
<feature type="domain" description="Thioredoxin" evidence="12">
    <location>
        <begin position="7"/>
        <end position="166"/>
    </location>
</feature>
<dbReference type="PANTHER" id="PTHR42801:SF4">
    <property type="entry name" value="AHPC_TSA FAMILY PROTEIN"/>
    <property type="match status" value="1"/>
</dbReference>
<comment type="function">
    <text evidence="1">Thiol-specific peroxidase that catalyzes the reduction of hydrogen peroxide and organic hydroperoxides to water and alcohols, respectively. Plays a role in cell protection against oxidative stress by detoxifying peroxides and as sensor of hydrogen peroxide-mediated signaling events.</text>
</comment>
<proteinExistence type="inferred from homology"/>
<dbReference type="EC" id="1.11.1.24" evidence="2"/>
<dbReference type="CDD" id="cd03017">
    <property type="entry name" value="PRX_BCP"/>
    <property type="match status" value="1"/>
</dbReference>
<dbReference type="PANTHER" id="PTHR42801">
    <property type="entry name" value="THIOREDOXIN-DEPENDENT PEROXIDE REDUCTASE"/>
    <property type="match status" value="1"/>
</dbReference>